<dbReference type="SUPFAM" id="SSF51445">
    <property type="entry name" value="(Trans)glycosidases"/>
    <property type="match status" value="1"/>
</dbReference>
<keyword evidence="3" id="KW-1185">Reference proteome</keyword>
<comment type="caution">
    <text evidence="2">The sequence shown here is derived from an EMBL/GenBank/DDBJ whole genome shotgun (WGS) entry which is preliminary data.</text>
</comment>
<gene>
    <name evidence="2" type="ORF">GCM10023198_27420</name>
</gene>
<evidence type="ECO:0000313" key="2">
    <source>
        <dbReference type="EMBL" id="GAA4704319.1"/>
    </source>
</evidence>
<sequence>MRRRYTAGPLAAAAVVALATTMLTTASAAAPQRDDQVTVTVDTQDVVQEDYLGIGVNVIPWSLMANTTERGYDEADWEVDVERIRTLRPKVARLWFQIDWMELEKGQYDFESPEIRTIYRYLDAFEEAGTEILFNFGWKVGGEVHDWFNYPGVRDPYESAPADLEAYGESASAVLRELIDERGYDNVRYLTFYNEPNGGWDFEGPADQKKYYADMARAVHDQLVADGLRDRVEIWGPEEVGAPDWTAYMARNAGDVFDAYSFHLYGEDYARLAGFIDERQATIGDAPLHLTEMGWADPGDSGWETGHANYIIGSANGGVRSNLIWQLNGVMPDDPAFNTNGSFNLWDSVVLGIEPTAAFYEAGALMRYIPEHSTVLRTTSSDEDVRATAFRSAEGGHTVLVETKGDEAKDVRVEFVGDRLEDAGFHRIAYTDADGEPEANALLPASSGTLRAKGTAEAGPAFTDTALPAAHGYAIYTQAAPALQVAVDPVQSAVSGGGSAALRARVVDGKGGVTWSVVGEGNGEIDTSGVFTAPDVDAERTVAIRATSTAEPSSYAVAQVVVTPG</sequence>
<dbReference type="InterPro" id="IPR017853">
    <property type="entry name" value="GH"/>
</dbReference>
<feature type="signal peptide" evidence="1">
    <location>
        <begin position="1"/>
        <end position="28"/>
    </location>
</feature>
<protein>
    <recommendedName>
        <fullName evidence="4">Alpha-L-arabinofuranosidase</fullName>
    </recommendedName>
</protein>
<keyword evidence="1" id="KW-0732">Signal</keyword>
<dbReference type="Proteomes" id="UP001500843">
    <property type="component" value="Unassembled WGS sequence"/>
</dbReference>
<proteinExistence type="predicted"/>
<organism evidence="2 3">
    <name type="scientific">Promicromonospora umidemergens</name>
    <dbReference type="NCBI Taxonomy" id="629679"/>
    <lineage>
        <taxon>Bacteria</taxon>
        <taxon>Bacillati</taxon>
        <taxon>Actinomycetota</taxon>
        <taxon>Actinomycetes</taxon>
        <taxon>Micrococcales</taxon>
        <taxon>Promicromonosporaceae</taxon>
        <taxon>Promicromonospora</taxon>
    </lineage>
</organism>
<dbReference type="EMBL" id="BAABHM010000011">
    <property type="protein sequence ID" value="GAA4704319.1"/>
    <property type="molecule type" value="Genomic_DNA"/>
</dbReference>
<name>A0ABP8XCU1_9MICO</name>
<feature type="chain" id="PRO_5045628492" description="Alpha-L-arabinofuranosidase" evidence="1">
    <location>
        <begin position="29"/>
        <end position="565"/>
    </location>
</feature>
<evidence type="ECO:0000313" key="3">
    <source>
        <dbReference type="Proteomes" id="UP001500843"/>
    </source>
</evidence>
<dbReference type="Gene3D" id="3.20.20.80">
    <property type="entry name" value="Glycosidases"/>
    <property type="match status" value="1"/>
</dbReference>
<reference evidence="3" key="1">
    <citation type="journal article" date="2019" name="Int. J. Syst. Evol. Microbiol.">
        <title>The Global Catalogue of Microorganisms (GCM) 10K type strain sequencing project: providing services to taxonomists for standard genome sequencing and annotation.</title>
        <authorList>
            <consortium name="The Broad Institute Genomics Platform"/>
            <consortium name="The Broad Institute Genome Sequencing Center for Infectious Disease"/>
            <person name="Wu L."/>
            <person name="Ma J."/>
        </authorList>
    </citation>
    <scope>NUCLEOTIDE SEQUENCE [LARGE SCALE GENOMIC DNA]</scope>
    <source>
        <strain evidence="3">JCM 17975</strain>
    </source>
</reference>
<evidence type="ECO:0008006" key="4">
    <source>
        <dbReference type="Google" id="ProtNLM"/>
    </source>
</evidence>
<accession>A0ABP8XCU1</accession>
<evidence type="ECO:0000256" key="1">
    <source>
        <dbReference type="SAM" id="SignalP"/>
    </source>
</evidence>
<dbReference type="RefSeq" id="WP_253867894.1">
    <property type="nucleotide sequence ID" value="NZ_BAABHM010000011.1"/>
</dbReference>